<dbReference type="EMBL" id="ASPP01037095">
    <property type="protein sequence ID" value="ETO01923.1"/>
    <property type="molecule type" value="Genomic_DNA"/>
</dbReference>
<keyword evidence="1" id="KW-0472">Membrane</keyword>
<protein>
    <recommendedName>
        <fullName evidence="4">Transmembrane protein</fullName>
    </recommendedName>
</protein>
<evidence type="ECO:0000313" key="2">
    <source>
        <dbReference type="EMBL" id="ETO01923.1"/>
    </source>
</evidence>
<evidence type="ECO:0008006" key="4">
    <source>
        <dbReference type="Google" id="ProtNLM"/>
    </source>
</evidence>
<feature type="non-terminal residue" evidence="2">
    <location>
        <position position="1"/>
    </location>
</feature>
<keyword evidence="1" id="KW-1133">Transmembrane helix</keyword>
<name>X6LJ25_RETFI</name>
<gene>
    <name evidence="2" type="ORF">RFI_35516</name>
</gene>
<feature type="transmembrane region" description="Helical" evidence="1">
    <location>
        <begin position="429"/>
        <end position="452"/>
    </location>
</feature>
<proteinExistence type="predicted"/>
<organism evidence="2 3">
    <name type="scientific">Reticulomyxa filosa</name>
    <dbReference type="NCBI Taxonomy" id="46433"/>
    <lineage>
        <taxon>Eukaryota</taxon>
        <taxon>Sar</taxon>
        <taxon>Rhizaria</taxon>
        <taxon>Retaria</taxon>
        <taxon>Foraminifera</taxon>
        <taxon>Monothalamids</taxon>
        <taxon>Reticulomyxidae</taxon>
        <taxon>Reticulomyxa</taxon>
    </lineage>
</organism>
<dbReference type="AlphaFoldDB" id="X6LJ25"/>
<evidence type="ECO:0000313" key="3">
    <source>
        <dbReference type="Proteomes" id="UP000023152"/>
    </source>
</evidence>
<feature type="transmembrane region" description="Helical" evidence="1">
    <location>
        <begin position="156"/>
        <end position="180"/>
    </location>
</feature>
<sequence>FFDDPQQAQHVFEITYQIITFNTIFFVYLKNISKYICDIFNSEMNFFRNGWRGCSLINKIVNYLHQKMMSPVKYFVEHFHQRFICRIVKRNKEIYFCHKFQQSLKPYIDKNKMQRRGKPKINIFPKFFCFKISKNLQVLQNLFHFFYNFCQLKTFLSFYITVFCLLIFLFFLCKFGFFFLNFLVEIYKDEIKIGNDIKKQTITHKLYLWQRIKETWLFDILVFEKNSCTTSSLFQLAERLFLEGYLMIRYPGKKKTTQSHPFALGWREPDYSLILHSQITNFGHNHIHQKCKQKQANVPEPNKVMSQYKEKRKNYNFLAAITLPPIDAKQSFKMFGILCGFYSQQIYNQIELQLISFLFWFSNCSDFIAYDINQQSNANAKLNHLSLDFEVLKSQGNIEIQFTSFNKKNHVNVVVAISAYLIEKFQHSFLLILFCFDCSFWVFRLLSCRYLTILNKKQKRKRSTKIIKKNSHNRQQHVKKLNFKFRLNFKISKKTN</sequence>
<keyword evidence="3" id="KW-1185">Reference proteome</keyword>
<reference evidence="2 3" key="1">
    <citation type="journal article" date="2013" name="Curr. Biol.">
        <title>The Genome of the Foraminiferan Reticulomyxa filosa.</title>
        <authorList>
            <person name="Glockner G."/>
            <person name="Hulsmann N."/>
            <person name="Schleicher M."/>
            <person name="Noegel A.A."/>
            <person name="Eichinger L."/>
            <person name="Gallinger C."/>
            <person name="Pawlowski J."/>
            <person name="Sierra R."/>
            <person name="Euteneuer U."/>
            <person name="Pillet L."/>
            <person name="Moustafa A."/>
            <person name="Platzer M."/>
            <person name="Groth M."/>
            <person name="Szafranski K."/>
            <person name="Schliwa M."/>
        </authorList>
    </citation>
    <scope>NUCLEOTIDE SEQUENCE [LARGE SCALE GENOMIC DNA]</scope>
</reference>
<comment type="caution">
    <text evidence="2">The sequence shown here is derived from an EMBL/GenBank/DDBJ whole genome shotgun (WGS) entry which is preliminary data.</text>
</comment>
<dbReference type="Proteomes" id="UP000023152">
    <property type="component" value="Unassembled WGS sequence"/>
</dbReference>
<accession>X6LJ25</accession>
<keyword evidence="1" id="KW-0812">Transmembrane</keyword>
<evidence type="ECO:0000256" key="1">
    <source>
        <dbReference type="SAM" id="Phobius"/>
    </source>
</evidence>